<evidence type="ECO:0000313" key="2">
    <source>
        <dbReference type="EMBL" id="TMQ75276.1"/>
    </source>
</evidence>
<dbReference type="Proteomes" id="UP000306324">
    <property type="component" value="Unassembled WGS sequence"/>
</dbReference>
<dbReference type="AlphaFoldDB" id="A0A5S4EIX3"/>
<gene>
    <name evidence="2" type="ORF">ACCUM_1570</name>
</gene>
<proteinExistence type="predicted"/>
<reference evidence="2 3" key="1">
    <citation type="submission" date="2019-04" db="EMBL/GenBank/DDBJ databases">
        <title>A novel phosphate-accumulating bacterium identified in bioreactor for phosphate removal from wastewater.</title>
        <authorList>
            <person name="Kotlyarov R.Y."/>
            <person name="Beletsky A.V."/>
            <person name="Kallistova A.Y."/>
            <person name="Dorofeev A.G."/>
            <person name="Nikolaev Y.Y."/>
            <person name="Pimenov N.V."/>
            <person name="Ravin N.V."/>
            <person name="Mardanov A.V."/>
        </authorList>
    </citation>
    <scope>NUCLEOTIDE SEQUENCE [LARGE SCALE GENOMIC DNA]</scope>
    <source>
        <strain evidence="2 3">Bin19</strain>
    </source>
</reference>
<comment type="caution">
    <text evidence="2">The sequence shown here is derived from an EMBL/GenBank/DDBJ whole genome shotgun (WGS) entry which is preliminary data.</text>
</comment>
<sequence length="43" mass="4788">MTGQLGAAFAVETQDVREHRPELGAHELEPLAENLRQMAARPF</sequence>
<protein>
    <submittedName>
        <fullName evidence="2">Uncharacterized protein</fullName>
    </submittedName>
</protein>
<name>A0A5S4EIX3_9PROT</name>
<accession>A0A5S4EIX3</accession>
<feature type="region of interest" description="Disordered" evidence="1">
    <location>
        <begin position="1"/>
        <end position="24"/>
    </location>
</feature>
<organism evidence="2 3">
    <name type="scientific">Candidatus Accumulibacter phosphatis</name>
    <dbReference type="NCBI Taxonomy" id="327160"/>
    <lineage>
        <taxon>Bacteria</taxon>
        <taxon>Pseudomonadati</taxon>
        <taxon>Pseudomonadota</taxon>
        <taxon>Betaproteobacteria</taxon>
        <taxon>Candidatus Accumulibacter</taxon>
    </lineage>
</organism>
<feature type="compositionally biased region" description="Basic and acidic residues" evidence="1">
    <location>
        <begin position="14"/>
        <end position="24"/>
    </location>
</feature>
<evidence type="ECO:0000256" key="1">
    <source>
        <dbReference type="SAM" id="MobiDB-lite"/>
    </source>
</evidence>
<keyword evidence="3" id="KW-1185">Reference proteome</keyword>
<dbReference type="EMBL" id="SWAD01000107">
    <property type="protein sequence ID" value="TMQ75276.1"/>
    <property type="molecule type" value="Genomic_DNA"/>
</dbReference>
<evidence type="ECO:0000313" key="3">
    <source>
        <dbReference type="Proteomes" id="UP000306324"/>
    </source>
</evidence>